<keyword evidence="3" id="KW-1185">Reference proteome</keyword>
<evidence type="ECO:0000256" key="1">
    <source>
        <dbReference type="SAM" id="MobiDB-lite"/>
    </source>
</evidence>
<feature type="non-terminal residue" evidence="2">
    <location>
        <position position="1"/>
    </location>
</feature>
<feature type="compositionally biased region" description="Basic and acidic residues" evidence="1">
    <location>
        <begin position="1"/>
        <end position="11"/>
    </location>
</feature>
<dbReference type="Proteomes" id="UP001154282">
    <property type="component" value="Unassembled WGS sequence"/>
</dbReference>
<feature type="compositionally biased region" description="Pro residues" evidence="1">
    <location>
        <begin position="13"/>
        <end position="24"/>
    </location>
</feature>
<feature type="region of interest" description="Disordered" evidence="1">
    <location>
        <begin position="1"/>
        <end position="117"/>
    </location>
</feature>
<dbReference type="AlphaFoldDB" id="A0AAV0MC78"/>
<evidence type="ECO:0000313" key="2">
    <source>
        <dbReference type="EMBL" id="CAI0443791.1"/>
    </source>
</evidence>
<feature type="compositionally biased region" description="Low complexity" evidence="1">
    <location>
        <begin position="25"/>
        <end position="43"/>
    </location>
</feature>
<organism evidence="2 3">
    <name type="scientific">Linum tenue</name>
    <dbReference type="NCBI Taxonomy" id="586396"/>
    <lineage>
        <taxon>Eukaryota</taxon>
        <taxon>Viridiplantae</taxon>
        <taxon>Streptophyta</taxon>
        <taxon>Embryophyta</taxon>
        <taxon>Tracheophyta</taxon>
        <taxon>Spermatophyta</taxon>
        <taxon>Magnoliopsida</taxon>
        <taxon>eudicotyledons</taxon>
        <taxon>Gunneridae</taxon>
        <taxon>Pentapetalae</taxon>
        <taxon>rosids</taxon>
        <taxon>fabids</taxon>
        <taxon>Malpighiales</taxon>
        <taxon>Linaceae</taxon>
        <taxon>Linum</taxon>
    </lineage>
</organism>
<comment type="caution">
    <text evidence="2">The sequence shown here is derived from an EMBL/GenBank/DDBJ whole genome shotgun (WGS) entry which is preliminary data.</text>
</comment>
<reference evidence="2" key="1">
    <citation type="submission" date="2022-08" db="EMBL/GenBank/DDBJ databases">
        <authorList>
            <person name="Gutierrez-Valencia J."/>
        </authorList>
    </citation>
    <scope>NUCLEOTIDE SEQUENCE</scope>
</reference>
<evidence type="ECO:0000313" key="3">
    <source>
        <dbReference type="Proteomes" id="UP001154282"/>
    </source>
</evidence>
<sequence length="206" mass="23261">FHLPPRPDLHLRPPLPPQVSPALPPAAERGAAAAGLRRPLLHQPPRRAADVRRLLRRQIDPPRVPRPDRRARLVDGREVPRRGAGDPRNLREGDAPGGPRRREAHRRAGRDQRAPRERGVEEDLLRVVGCGDCAVQRVRSVRRSEIRSLRAVQRQPQDLLGEARVPKLRCVQRQRFGSLPGLLPACPPPHVHRVAPRLLLHRLLTN</sequence>
<accession>A0AAV0MC78</accession>
<dbReference type="EMBL" id="CAMGYJ010000007">
    <property type="protein sequence ID" value="CAI0443791.1"/>
    <property type="molecule type" value="Genomic_DNA"/>
</dbReference>
<feature type="compositionally biased region" description="Basic and acidic residues" evidence="1">
    <location>
        <begin position="47"/>
        <end position="94"/>
    </location>
</feature>
<gene>
    <name evidence="2" type="ORF">LITE_LOCUS27825</name>
</gene>
<proteinExistence type="predicted"/>
<protein>
    <submittedName>
        <fullName evidence="2">Uncharacterized protein</fullName>
    </submittedName>
</protein>
<name>A0AAV0MC78_9ROSI</name>